<sequence length="342" mass="39345">MQQQLKISNGYFHLWQAFLQQQNLDVHHVGLSAVQCQLIIEILAQPIDQQSCYGVFIQLIEQTRRALDRPDLALAMAQSIRPEHFGLLGYMASRSENIAQALLYVLRFNRLVVDSAQVSSMHYQHQGENIRVYCELIDASHIFLHELTQAAMVQLARQFVGNDLMALKQISFVHSAQMPLSDYADFFQCTVKFEQAHYEMIFSEDFLQMQPQQADPNLIQFLIKQAEEDLAQRTQQSDLKLQLQFIIAEYLKLQHQAPKISDIASELFVSVRTLQRQLAELGTSFKQILEQARMLRCEALLMQKLSLTHIALELGYSDQSALARAYKAYAGQTLMQKKQQLH</sequence>
<evidence type="ECO:0000313" key="6">
    <source>
        <dbReference type="Proteomes" id="UP000294963"/>
    </source>
</evidence>
<evidence type="ECO:0000259" key="4">
    <source>
        <dbReference type="PROSITE" id="PS01124"/>
    </source>
</evidence>
<dbReference type="GO" id="GO:0005829">
    <property type="term" value="C:cytosol"/>
    <property type="evidence" value="ECO:0007669"/>
    <property type="project" value="TreeGrafter"/>
</dbReference>
<dbReference type="InterPro" id="IPR009057">
    <property type="entry name" value="Homeodomain-like_sf"/>
</dbReference>
<name>A0A4R1XN71_ACICA</name>
<proteinExistence type="predicted"/>
<feature type="domain" description="HTH araC/xylS-type" evidence="4">
    <location>
        <begin position="241"/>
        <end position="340"/>
    </location>
</feature>
<dbReference type="EMBL" id="SLVJ01000021">
    <property type="protein sequence ID" value="TCM63295.1"/>
    <property type="molecule type" value="Genomic_DNA"/>
</dbReference>
<dbReference type="SUPFAM" id="SSF46689">
    <property type="entry name" value="Homeodomain-like"/>
    <property type="match status" value="1"/>
</dbReference>
<dbReference type="PANTHER" id="PTHR47894">
    <property type="entry name" value="HTH-TYPE TRANSCRIPTIONAL REGULATOR GADX"/>
    <property type="match status" value="1"/>
</dbReference>
<comment type="caution">
    <text evidence="5">The sequence shown here is derived from an EMBL/GenBank/DDBJ whole genome shotgun (WGS) entry which is preliminary data.</text>
</comment>
<dbReference type="GO" id="GO:0003700">
    <property type="term" value="F:DNA-binding transcription factor activity"/>
    <property type="evidence" value="ECO:0007669"/>
    <property type="project" value="InterPro"/>
</dbReference>
<dbReference type="OrthoDB" id="6712050at2"/>
<accession>A0A4R1XN71</accession>
<keyword evidence="6" id="KW-1185">Reference proteome</keyword>
<dbReference type="AlphaFoldDB" id="A0A4R1XN71"/>
<dbReference type="InterPro" id="IPR018060">
    <property type="entry name" value="HTH_AraC"/>
</dbReference>
<reference evidence="5 6" key="1">
    <citation type="submission" date="2019-03" db="EMBL/GenBank/DDBJ databases">
        <title>Genomic analyses of the natural microbiome of Caenorhabditis elegans.</title>
        <authorList>
            <person name="Samuel B."/>
        </authorList>
    </citation>
    <scope>NUCLEOTIDE SEQUENCE [LARGE SCALE GENOMIC DNA]</scope>
    <source>
        <strain evidence="5 6">JUb89</strain>
    </source>
</reference>
<protein>
    <submittedName>
        <fullName evidence="5">AraC-like DNA-binding protein</fullName>
    </submittedName>
</protein>
<evidence type="ECO:0000256" key="3">
    <source>
        <dbReference type="ARBA" id="ARBA00023163"/>
    </source>
</evidence>
<evidence type="ECO:0000313" key="5">
    <source>
        <dbReference type="EMBL" id="TCM63295.1"/>
    </source>
</evidence>
<gene>
    <name evidence="5" type="ORF">EC844_12120</name>
</gene>
<dbReference type="PROSITE" id="PS01124">
    <property type="entry name" value="HTH_ARAC_FAMILY_2"/>
    <property type="match status" value="1"/>
</dbReference>
<evidence type="ECO:0000256" key="1">
    <source>
        <dbReference type="ARBA" id="ARBA00023015"/>
    </source>
</evidence>
<dbReference type="Pfam" id="PF12625">
    <property type="entry name" value="Arabinose_bd"/>
    <property type="match status" value="1"/>
</dbReference>
<dbReference type="Gene3D" id="1.10.10.60">
    <property type="entry name" value="Homeodomain-like"/>
    <property type="match status" value="1"/>
</dbReference>
<organism evidence="5 6">
    <name type="scientific">Acinetobacter calcoaceticus</name>
    <dbReference type="NCBI Taxonomy" id="471"/>
    <lineage>
        <taxon>Bacteria</taxon>
        <taxon>Pseudomonadati</taxon>
        <taxon>Pseudomonadota</taxon>
        <taxon>Gammaproteobacteria</taxon>
        <taxon>Moraxellales</taxon>
        <taxon>Moraxellaceae</taxon>
        <taxon>Acinetobacter</taxon>
        <taxon>Acinetobacter calcoaceticus/baumannii complex</taxon>
    </lineage>
</organism>
<dbReference type="PANTHER" id="PTHR47894:SF1">
    <property type="entry name" value="HTH-TYPE TRANSCRIPTIONAL REGULATOR VQSM"/>
    <property type="match status" value="1"/>
</dbReference>
<keyword evidence="3" id="KW-0804">Transcription</keyword>
<keyword evidence="2 5" id="KW-0238">DNA-binding</keyword>
<keyword evidence="1" id="KW-0805">Transcription regulation</keyword>
<dbReference type="Proteomes" id="UP000294963">
    <property type="component" value="Unassembled WGS sequence"/>
</dbReference>
<dbReference type="SMART" id="SM00342">
    <property type="entry name" value="HTH_ARAC"/>
    <property type="match status" value="1"/>
</dbReference>
<evidence type="ECO:0000256" key="2">
    <source>
        <dbReference type="ARBA" id="ARBA00023125"/>
    </source>
</evidence>
<dbReference type="InterPro" id="IPR032687">
    <property type="entry name" value="AraC-type_N"/>
</dbReference>
<dbReference type="GO" id="GO:0000976">
    <property type="term" value="F:transcription cis-regulatory region binding"/>
    <property type="evidence" value="ECO:0007669"/>
    <property type="project" value="TreeGrafter"/>
</dbReference>
<dbReference type="Pfam" id="PF12833">
    <property type="entry name" value="HTH_18"/>
    <property type="match status" value="1"/>
</dbReference>